<sequence length="408" mass="46002">GPTGKAGNRNIVAKGKAGNEVVAKGKAGKVDRSGEGEDRDTNLCQRLREVVDGLKIRKEERSEAANCVNEVVSKLLEHIRGKPNSCFHNIRKIPSGSYYESVKISRPNEFDMMVGLKVERTRLTAVDADGAYYTVQLKRVVGSHPLTQFVVGDILSAPAMLQHLRTLILQASRAITERSVRVQRRRPGSPAVTLLIVEGQQEISLDMVLALEIHSCWPHSTQQGLGIANWLGTKVRTELRRSEFYLVPKDMPQGGSQPPQGTWRVSFSHIEKLLIRNHGREKTCCEVRAPKCCRKPCLKLLKNLVGKLKEGNPQKFSKLCSYHAKTALLHACVKRPRDEEWALQDLDRCFSLLVKDFLEHLHTRCLPHFFIPDYNLFSEQLFEVRHLTALQGLIQSQVDSKFPIFSSK</sequence>
<feature type="non-terminal residue" evidence="4">
    <location>
        <position position="1"/>
    </location>
</feature>
<name>V9KI96_CALMI</name>
<dbReference type="GO" id="GO:0035861">
    <property type="term" value="C:site of double-strand break"/>
    <property type="evidence" value="ECO:0007669"/>
    <property type="project" value="TreeGrafter"/>
</dbReference>
<dbReference type="PANTHER" id="PTHR10656">
    <property type="entry name" value="CELL FATE DETERMINING PROTEIN MAB21-RELATED"/>
    <property type="match status" value="1"/>
</dbReference>
<evidence type="ECO:0000313" key="4">
    <source>
        <dbReference type="EMBL" id="AFO97755.1"/>
    </source>
</evidence>
<feature type="domain" description="Mab-21-like HhH/H2TH-like" evidence="3">
    <location>
        <begin position="293"/>
        <end position="379"/>
    </location>
</feature>
<dbReference type="InterPro" id="IPR046903">
    <property type="entry name" value="Mab-21-like_nuc_Trfase"/>
</dbReference>
<dbReference type="InterPro" id="IPR024810">
    <property type="entry name" value="MAB21L/cGLR"/>
</dbReference>
<dbReference type="Pfam" id="PF20266">
    <property type="entry name" value="Mab-21_C"/>
    <property type="match status" value="1"/>
</dbReference>
<dbReference type="GO" id="GO:0006974">
    <property type="term" value="P:DNA damage response"/>
    <property type="evidence" value="ECO:0007669"/>
    <property type="project" value="TreeGrafter"/>
</dbReference>
<dbReference type="GO" id="GO:0003682">
    <property type="term" value="F:chromatin binding"/>
    <property type="evidence" value="ECO:0007669"/>
    <property type="project" value="TreeGrafter"/>
</dbReference>
<dbReference type="GO" id="GO:2000042">
    <property type="term" value="P:negative regulation of double-strand break repair via homologous recombination"/>
    <property type="evidence" value="ECO:0007669"/>
    <property type="project" value="TreeGrafter"/>
</dbReference>
<evidence type="ECO:0000259" key="2">
    <source>
        <dbReference type="Pfam" id="PF03281"/>
    </source>
</evidence>
<dbReference type="GO" id="GO:0005634">
    <property type="term" value="C:nucleus"/>
    <property type="evidence" value="ECO:0007669"/>
    <property type="project" value="TreeGrafter"/>
</dbReference>
<dbReference type="GO" id="GO:0038001">
    <property type="term" value="P:paracrine signaling"/>
    <property type="evidence" value="ECO:0007669"/>
    <property type="project" value="TreeGrafter"/>
</dbReference>
<dbReference type="GO" id="GO:0005829">
    <property type="term" value="C:cytosol"/>
    <property type="evidence" value="ECO:0007669"/>
    <property type="project" value="TreeGrafter"/>
</dbReference>
<dbReference type="Gene3D" id="3.30.460.90">
    <property type="match status" value="1"/>
</dbReference>
<protein>
    <submittedName>
        <fullName evidence="4">Protein MB21D1-like protein</fullName>
    </submittedName>
</protein>
<dbReference type="AlphaFoldDB" id="V9KI96"/>
<reference evidence="4" key="1">
    <citation type="journal article" date="2014" name="Nature">
        <title>Elephant shark genome provides unique insights into gnathostome evolution.</title>
        <authorList>
            <consortium name="International Elephant Shark Genome Sequencing Consortium"/>
            <person name="Venkatesh B."/>
            <person name="Lee A.P."/>
            <person name="Ravi V."/>
            <person name="Maurya A.K."/>
            <person name="Lian M.M."/>
            <person name="Swann J.B."/>
            <person name="Ohta Y."/>
            <person name="Flajnik M.F."/>
            <person name="Sutoh Y."/>
            <person name="Kasahara M."/>
            <person name="Hoon S."/>
            <person name="Gangu V."/>
            <person name="Roy S.W."/>
            <person name="Irimia M."/>
            <person name="Korzh V."/>
            <person name="Kondrychyn I."/>
            <person name="Lim Z.W."/>
            <person name="Tay B.H."/>
            <person name="Tohari S."/>
            <person name="Kong K.W."/>
            <person name="Ho S."/>
            <person name="Lorente-Galdos B."/>
            <person name="Quilez J."/>
            <person name="Marques-Bonet T."/>
            <person name="Raney B.J."/>
            <person name="Ingham P.W."/>
            <person name="Tay A."/>
            <person name="Hillier L.W."/>
            <person name="Minx P."/>
            <person name="Boehm T."/>
            <person name="Wilson R.K."/>
            <person name="Brenner S."/>
            <person name="Warren W.C."/>
        </authorList>
    </citation>
    <scope>NUCLEOTIDE SEQUENCE</scope>
    <source>
        <tissue evidence="4">Brain</tissue>
    </source>
</reference>
<dbReference type="InterPro" id="IPR046906">
    <property type="entry name" value="Mab-21_HhH/H2TH-like"/>
</dbReference>
<evidence type="ECO:0000259" key="3">
    <source>
        <dbReference type="Pfam" id="PF20266"/>
    </source>
</evidence>
<dbReference type="GO" id="GO:0061501">
    <property type="term" value="F:2',3'-cyclic GMP-AMP synthase activity"/>
    <property type="evidence" value="ECO:0007669"/>
    <property type="project" value="TreeGrafter"/>
</dbReference>
<dbReference type="Gene3D" id="1.10.1410.40">
    <property type="match status" value="1"/>
</dbReference>
<dbReference type="GO" id="GO:0071360">
    <property type="term" value="P:cellular response to exogenous dsRNA"/>
    <property type="evidence" value="ECO:0007669"/>
    <property type="project" value="TreeGrafter"/>
</dbReference>
<dbReference type="GO" id="GO:0002230">
    <property type="term" value="P:positive regulation of defense response to virus by host"/>
    <property type="evidence" value="ECO:0007669"/>
    <property type="project" value="TreeGrafter"/>
</dbReference>
<organism evidence="4">
    <name type="scientific">Callorhinchus milii</name>
    <name type="common">Ghost shark</name>
    <dbReference type="NCBI Taxonomy" id="7868"/>
    <lineage>
        <taxon>Eukaryota</taxon>
        <taxon>Metazoa</taxon>
        <taxon>Chordata</taxon>
        <taxon>Craniata</taxon>
        <taxon>Vertebrata</taxon>
        <taxon>Chondrichthyes</taxon>
        <taxon>Holocephali</taxon>
        <taxon>Chimaeriformes</taxon>
        <taxon>Callorhinchidae</taxon>
        <taxon>Callorhinchus</taxon>
    </lineage>
</organism>
<dbReference type="FunFam" id="1.10.1410.40:FF:000007">
    <property type="entry name" value="Cyclic GMP-AMP synthase"/>
    <property type="match status" value="1"/>
</dbReference>
<proteinExistence type="evidence at transcript level"/>
<dbReference type="SMART" id="SM01265">
    <property type="entry name" value="Mab-21"/>
    <property type="match status" value="1"/>
</dbReference>
<feature type="domain" description="Mab-21-like nucleotidyltransferase" evidence="2">
    <location>
        <begin position="98"/>
        <end position="277"/>
    </location>
</feature>
<evidence type="ECO:0000256" key="1">
    <source>
        <dbReference type="ARBA" id="ARBA00008307"/>
    </source>
</evidence>
<dbReference type="GO" id="GO:0002218">
    <property type="term" value="P:activation of innate immune response"/>
    <property type="evidence" value="ECO:0007669"/>
    <property type="project" value="TreeGrafter"/>
</dbReference>
<comment type="similarity">
    <text evidence="1">Belongs to the mab-21 family.</text>
</comment>
<dbReference type="GO" id="GO:0003690">
    <property type="term" value="F:double-stranded DNA binding"/>
    <property type="evidence" value="ECO:0007669"/>
    <property type="project" value="TreeGrafter"/>
</dbReference>
<dbReference type="GO" id="GO:0032481">
    <property type="term" value="P:positive regulation of type I interferon production"/>
    <property type="evidence" value="ECO:0007669"/>
    <property type="project" value="TreeGrafter"/>
</dbReference>
<dbReference type="Pfam" id="PF03281">
    <property type="entry name" value="Mab-21"/>
    <property type="match status" value="1"/>
</dbReference>
<dbReference type="EMBL" id="JW865238">
    <property type="protein sequence ID" value="AFO97755.1"/>
    <property type="molecule type" value="mRNA"/>
</dbReference>
<accession>V9KI96</accession>
<dbReference type="PANTHER" id="PTHR10656:SF35">
    <property type="entry name" value="CYCLIC GMP-AMP SYNTHASE"/>
    <property type="match status" value="1"/>
</dbReference>